<dbReference type="InterPro" id="IPR013527">
    <property type="entry name" value="YicC-like_N"/>
</dbReference>
<name>A0A268F3W2_9BACL</name>
<dbReference type="GO" id="GO:0016787">
    <property type="term" value="F:hydrolase activity"/>
    <property type="evidence" value="ECO:0007669"/>
    <property type="project" value="UniProtKB-KW"/>
</dbReference>
<keyword evidence="4" id="KW-0378">Hydrolase</keyword>
<dbReference type="InterPro" id="IPR013551">
    <property type="entry name" value="YicC-like_C"/>
</dbReference>
<dbReference type="Pfam" id="PF03755">
    <property type="entry name" value="YicC-like_N"/>
    <property type="match status" value="1"/>
</dbReference>
<feature type="domain" description="Endoribonuclease YicC-like C-terminal" evidence="7">
    <location>
        <begin position="178"/>
        <end position="296"/>
    </location>
</feature>
<comment type="cofactor">
    <cofactor evidence="1">
        <name>a divalent metal cation</name>
        <dbReference type="ChEBI" id="CHEBI:60240"/>
    </cofactor>
</comment>
<dbReference type="InterPro" id="IPR005229">
    <property type="entry name" value="YicC/YloC-like"/>
</dbReference>
<evidence type="ECO:0000256" key="5">
    <source>
        <dbReference type="ARBA" id="ARBA00035648"/>
    </source>
</evidence>
<dbReference type="PANTHER" id="PTHR30636:SF3">
    <property type="entry name" value="UPF0701 PROTEIN YICC"/>
    <property type="match status" value="1"/>
</dbReference>
<evidence type="ECO:0000259" key="6">
    <source>
        <dbReference type="Pfam" id="PF03755"/>
    </source>
</evidence>
<dbReference type="OrthoDB" id="9771229at2"/>
<dbReference type="EMBL" id="NPBY01000006">
    <property type="protein sequence ID" value="PAD80066.1"/>
    <property type="molecule type" value="Genomic_DNA"/>
</dbReference>
<evidence type="ECO:0000256" key="2">
    <source>
        <dbReference type="ARBA" id="ARBA00022722"/>
    </source>
</evidence>
<reference evidence="8 11" key="2">
    <citation type="submission" date="2019-11" db="EMBL/GenBank/DDBJ databases">
        <title>Draft genome sequences of five Paenibacillus species of dairy origin.</title>
        <authorList>
            <person name="Olajide A.M."/>
            <person name="Chen S."/>
            <person name="Lapointe G."/>
        </authorList>
    </citation>
    <scope>NUCLEOTIDE SEQUENCE [LARGE SCALE GENOMIC DNA]</scope>
    <source>
        <strain evidence="8 11">3CS1</strain>
    </source>
</reference>
<accession>A0A268F3W2</accession>
<dbReference type="RefSeq" id="WP_095263301.1">
    <property type="nucleotide sequence ID" value="NZ_NPBY01000006.1"/>
</dbReference>
<reference evidence="9 10" key="1">
    <citation type="submission" date="2017-07" db="EMBL/GenBank/DDBJ databases">
        <title>Isolation and whole genome analysis of endospore-forming bacteria from heroin.</title>
        <authorList>
            <person name="Kalinowski J."/>
            <person name="Ahrens B."/>
            <person name="Al-Dilaimi A."/>
            <person name="Winkler A."/>
            <person name="Wibberg D."/>
            <person name="Schleenbecker U."/>
            <person name="Ruckert C."/>
            <person name="Wolfel R."/>
            <person name="Grass G."/>
        </authorList>
    </citation>
    <scope>NUCLEOTIDE SEQUENCE [LARGE SCALE GENOMIC DNA]</scope>
    <source>
        <strain evidence="9 10">7537-G1</strain>
    </source>
</reference>
<comment type="similarity">
    <text evidence="5">Belongs to the YicC/YloC family.</text>
</comment>
<evidence type="ECO:0000313" key="10">
    <source>
        <dbReference type="Proteomes" id="UP000215596"/>
    </source>
</evidence>
<gene>
    <name evidence="9" type="ORF">CHH67_02020</name>
    <name evidence="8" type="ORF">GNP94_02080</name>
</gene>
<protein>
    <submittedName>
        <fullName evidence="9">YicC family protein</fullName>
    </submittedName>
</protein>
<keyword evidence="3" id="KW-0255">Endonuclease</keyword>
<evidence type="ECO:0000313" key="8">
    <source>
        <dbReference type="EMBL" id="MUG64788.1"/>
    </source>
</evidence>
<evidence type="ECO:0000256" key="4">
    <source>
        <dbReference type="ARBA" id="ARBA00022801"/>
    </source>
</evidence>
<organism evidence="9 10">
    <name type="scientific">Paenibacillus campinasensis</name>
    <dbReference type="NCBI Taxonomy" id="66347"/>
    <lineage>
        <taxon>Bacteria</taxon>
        <taxon>Bacillati</taxon>
        <taxon>Bacillota</taxon>
        <taxon>Bacilli</taxon>
        <taxon>Bacillales</taxon>
        <taxon>Paenibacillaceae</taxon>
        <taxon>Paenibacillus</taxon>
    </lineage>
</organism>
<evidence type="ECO:0000313" key="11">
    <source>
        <dbReference type="Proteomes" id="UP000435177"/>
    </source>
</evidence>
<evidence type="ECO:0000313" key="9">
    <source>
        <dbReference type="EMBL" id="PAD80066.1"/>
    </source>
</evidence>
<dbReference type="Proteomes" id="UP000215596">
    <property type="component" value="Unassembled WGS sequence"/>
</dbReference>
<dbReference type="EMBL" id="WOAA01000001">
    <property type="protein sequence ID" value="MUG64788.1"/>
    <property type="molecule type" value="Genomic_DNA"/>
</dbReference>
<proteinExistence type="inferred from homology"/>
<comment type="caution">
    <text evidence="9">The sequence shown here is derived from an EMBL/GenBank/DDBJ whole genome shotgun (WGS) entry which is preliminary data.</text>
</comment>
<evidence type="ECO:0000259" key="7">
    <source>
        <dbReference type="Pfam" id="PF08340"/>
    </source>
</evidence>
<dbReference type="GO" id="GO:0004521">
    <property type="term" value="F:RNA endonuclease activity"/>
    <property type="evidence" value="ECO:0007669"/>
    <property type="project" value="InterPro"/>
</dbReference>
<evidence type="ECO:0000256" key="1">
    <source>
        <dbReference type="ARBA" id="ARBA00001968"/>
    </source>
</evidence>
<dbReference type="Pfam" id="PF08340">
    <property type="entry name" value="YicC-like_C"/>
    <property type="match status" value="1"/>
</dbReference>
<keyword evidence="2" id="KW-0540">Nuclease</keyword>
<keyword evidence="11" id="KW-1185">Reference proteome</keyword>
<dbReference type="NCBIfam" id="TIGR00255">
    <property type="entry name" value="YicC/YloC family endoribonuclease"/>
    <property type="match status" value="1"/>
</dbReference>
<feature type="domain" description="Endoribonuclease YicC-like N-terminal" evidence="6">
    <location>
        <begin position="4"/>
        <end position="159"/>
    </location>
</feature>
<dbReference type="AlphaFoldDB" id="A0A268F3W2"/>
<sequence>MSLSMTGYGQSVIDFQGYSVSFEVKSVNHRYCEVVFRMPREWTCFEDSFRRAVQSRIGRGRVDVFINREHSGDNADAVLNHARVKAYLQAAEELKAYGIEGSLTAKDILSLPDILVSPRGSLPMDDNGQEAWEKALLGGLNEALDGLLQMRSREGAFLAADIEHRLERIEALHREMTELAPTVPEEYRKRLRQRIEALDDGSLAVDEHIFGMEVALFAERSNVDEELTRLRSHLEQSRKLLHHEGPVGRKLDFLIQEMNREVNTIGSKANHLTLVNRVVEMKAELEKIREQAANVE</sequence>
<evidence type="ECO:0000256" key="3">
    <source>
        <dbReference type="ARBA" id="ARBA00022759"/>
    </source>
</evidence>
<dbReference type="Proteomes" id="UP000435177">
    <property type="component" value="Unassembled WGS sequence"/>
</dbReference>
<dbReference type="PANTHER" id="PTHR30636">
    <property type="entry name" value="UPF0701 PROTEIN YICC"/>
    <property type="match status" value="1"/>
</dbReference>